<evidence type="ECO:0000259" key="6">
    <source>
        <dbReference type="Pfam" id="PF03328"/>
    </source>
</evidence>
<dbReference type="SUPFAM" id="SSF51621">
    <property type="entry name" value="Phosphoenolpyruvate/pyruvate domain"/>
    <property type="match status" value="1"/>
</dbReference>
<feature type="binding site" evidence="4">
    <location>
        <position position="118"/>
    </location>
    <ligand>
        <name>substrate</name>
    </ligand>
</feature>
<protein>
    <recommendedName>
        <fullName evidence="6">HpcH/HpaI aldolase/citrate lyase domain-containing protein</fullName>
    </recommendedName>
</protein>
<keyword evidence="2 5" id="KW-0479">Metal-binding</keyword>
<dbReference type="GO" id="GO:0003824">
    <property type="term" value="F:catalytic activity"/>
    <property type="evidence" value="ECO:0007669"/>
    <property type="project" value="InterPro"/>
</dbReference>
<proteinExistence type="predicted"/>
<evidence type="ECO:0000256" key="1">
    <source>
        <dbReference type="ARBA" id="ARBA00001946"/>
    </source>
</evidence>
<evidence type="ECO:0000256" key="2">
    <source>
        <dbReference type="ARBA" id="ARBA00022723"/>
    </source>
</evidence>
<dbReference type="PIRSF" id="PIRSF015582">
    <property type="entry name" value="Cit_lyase_B"/>
    <property type="match status" value="1"/>
</dbReference>
<dbReference type="InterPro" id="IPR005000">
    <property type="entry name" value="Aldolase/citrate-lyase_domain"/>
</dbReference>
<feature type="binding site" evidence="4">
    <location>
        <position position="65"/>
    </location>
    <ligand>
        <name>substrate</name>
    </ligand>
</feature>
<comment type="caution">
    <text evidence="7">The sequence shown here is derived from an EMBL/GenBank/DDBJ whole genome shotgun (WGS) entry which is preliminary data.</text>
</comment>
<dbReference type="GO" id="GO:0000287">
    <property type="term" value="F:magnesium ion binding"/>
    <property type="evidence" value="ECO:0007669"/>
    <property type="project" value="TreeGrafter"/>
</dbReference>
<feature type="binding site" evidence="5">
    <location>
        <position position="118"/>
    </location>
    <ligand>
        <name>Mg(2+)</name>
        <dbReference type="ChEBI" id="CHEBI:18420"/>
    </ligand>
</feature>
<gene>
    <name evidence="7" type="ORF">BAA01_13855</name>
</gene>
<evidence type="ECO:0000256" key="3">
    <source>
        <dbReference type="ARBA" id="ARBA00022842"/>
    </source>
</evidence>
<evidence type="ECO:0000256" key="4">
    <source>
        <dbReference type="PIRSR" id="PIRSR015582-1"/>
    </source>
</evidence>
<dbReference type="InterPro" id="IPR011206">
    <property type="entry name" value="Citrate_lyase_beta/mcl1/mcl2"/>
</dbReference>
<evidence type="ECO:0000313" key="7">
    <source>
        <dbReference type="EMBL" id="OUM88089.1"/>
    </source>
</evidence>
<dbReference type="InterPro" id="IPR040442">
    <property type="entry name" value="Pyrv_kinase-like_dom_sf"/>
</dbReference>
<accession>A0A1Y3PUT3</accession>
<dbReference type="InterPro" id="IPR015813">
    <property type="entry name" value="Pyrv/PenolPyrv_kinase-like_dom"/>
</dbReference>
<feature type="domain" description="HpcH/HpaI aldolase/citrate lyase" evidence="6">
    <location>
        <begin position="4"/>
        <end position="214"/>
    </location>
</feature>
<feature type="binding site" evidence="5">
    <location>
        <position position="145"/>
    </location>
    <ligand>
        <name>Mg(2+)</name>
        <dbReference type="ChEBI" id="CHEBI:18420"/>
    </ligand>
</feature>
<sequence length="277" mass="30804">MLHRSYLFVPGRDPHRIRKALESPADAVIIDLEDAVAYEEKEAARQTVCQVMREGGAARSNVYLRVNDVNSPFWQADCVCAQEAGFRGIMLPKVGSAEDIRRVSRELSERMQIIPLIETARGVYFAHEIASADPAVVRLAFGAVDYSLDLGISLTYEQQELIFPRSQLAVASRAAGIDPPIDTVFVDLNHEEGLIREARMAKRLGFRGKLVIHPKQIQPVHAVFSPTKEELEWAQAVVEAFQEAEKKGVGAISVQGKMVDYPVYKQALAILQLQHDA</sequence>
<dbReference type="Gene3D" id="3.20.20.60">
    <property type="entry name" value="Phosphoenolpyruvate-binding domains"/>
    <property type="match status" value="1"/>
</dbReference>
<evidence type="ECO:0000256" key="5">
    <source>
        <dbReference type="PIRSR" id="PIRSR015582-2"/>
    </source>
</evidence>
<evidence type="ECO:0000313" key="8">
    <source>
        <dbReference type="Proteomes" id="UP000196475"/>
    </source>
</evidence>
<comment type="cofactor">
    <cofactor evidence="1">
        <name>Mg(2+)</name>
        <dbReference type="ChEBI" id="CHEBI:18420"/>
    </cofactor>
</comment>
<dbReference type="Pfam" id="PF03328">
    <property type="entry name" value="HpcH_HpaI"/>
    <property type="match status" value="1"/>
</dbReference>
<dbReference type="EMBL" id="LZRT01000066">
    <property type="protein sequence ID" value="OUM88089.1"/>
    <property type="molecule type" value="Genomic_DNA"/>
</dbReference>
<organism evidence="7 8">
    <name type="scientific">Bacillus thermozeamaize</name>
    <dbReference type="NCBI Taxonomy" id="230954"/>
    <lineage>
        <taxon>Bacteria</taxon>
        <taxon>Bacillati</taxon>
        <taxon>Bacillota</taxon>
        <taxon>Bacilli</taxon>
        <taxon>Bacillales</taxon>
        <taxon>Bacillaceae</taxon>
        <taxon>Bacillus</taxon>
    </lineage>
</organism>
<dbReference type="PANTHER" id="PTHR32308:SF0">
    <property type="entry name" value="HPCH_HPAI ALDOLASE_CITRATE LYASE DOMAIN-CONTAINING PROTEIN"/>
    <property type="match status" value="1"/>
</dbReference>
<dbReference type="PANTHER" id="PTHR32308">
    <property type="entry name" value="LYASE BETA SUBUNIT, PUTATIVE (AFU_ORTHOLOGUE AFUA_4G13030)-RELATED"/>
    <property type="match status" value="1"/>
</dbReference>
<dbReference type="GO" id="GO:0006107">
    <property type="term" value="P:oxaloacetate metabolic process"/>
    <property type="evidence" value="ECO:0007669"/>
    <property type="project" value="TreeGrafter"/>
</dbReference>
<dbReference type="Proteomes" id="UP000196475">
    <property type="component" value="Unassembled WGS sequence"/>
</dbReference>
<name>A0A1Y3PUT3_9BACI</name>
<reference evidence="8" key="1">
    <citation type="submission" date="2016-06" db="EMBL/GenBank/DDBJ databases">
        <authorList>
            <person name="Nascimento L."/>
            <person name="Pereira R.V."/>
            <person name="Martins L.F."/>
            <person name="Quaggio R.B."/>
            <person name="Silva A.M."/>
            <person name="Setubal J.C."/>
        </authorList>
    </citation>
    <scope>NUCLEOTIDE SEQUENCE [LARGE SCALE GENOMIC DNA]</scope>
</reference>
<dbReference type="AlphaFoldDB" id="A0A1Y3PUT3"/>
<keyword evidence="3 5" id="KW-0460">Magnesium</keyword>